<keyword evidence="3" id="KW-1185">Reference proteome</keyword>
<proteinExistence type="predicted"/>
<reference evidence="2" key="1">
    <citation type="submission" date="2020-05" db="EMBL/GenBank/DDBJ databases">
        <title>Mycena genomes resolve the evolution of fungal bioluminescence.</title>
        <authorList>
            <person name="Tsai I.J."/>
        </authorList>
    </citation>
    <scope>NUCLEOTIDE SEQUENCE</scope>
    <source>
        <strain evidence="2">CCC161011</strain>
    </source>
</reference>
<evidence type="ECO:0000313" key="2">
    <source>
        <dbReference type="EMBL" id="KAF7356924.1"/>
    </source>
</evidence>
<evidence type="ECO:0000313" key="3">
    <source>
        <dbReference type="Proteomes" id="UP000620124"/>
    </source>
</evidence>
<feature type="region of interest" description="Disordered" evidence="1">
    <location>
        <begin position="181"/>
        <end position="203"/>
    </location>
</feature>
<feature type="compositionally biased region" description="Polar residues" evidence="1">
    <location>
        <begin position="52"/>
        <end position="67"/>
    </location>
</feature>
<dbReference type="EMBL" id="JACAZI010000007">
    <property type="protein sequence ID" value="KAF7356924.1"/>
    <property type="molecule type" value="Genomic_DNA"/>
</dbReference>
<sequence>MTTSYSAFYNSGLHAHAASVYTYNHPHDEDMEHENASHSSTGDLAYFPAASTYYNPPHNSTRAQSPSRAHGARSPSRKRRSSITSSASPVSSMKLARSPARAAGNAWHVANVASRSRSGSLISNVASEDNSMLGRMRSGSVGTRLRGRKPLTNQRPVALLFAPTPPPPSAPLPRLAVMYFTSSPPSRPSPPLPAQNATTPPGIWMGFGTIDEEMKEN</sequence>
<comment type="caution">
    <text evidence="2">The sequence shown here is derived from an EMBL/GenBank/DDBJ whole genome shotgun (WGS) entry which is preliminary data.</text>
</comment>
<accession>A0A8H6YDC5</accession>
<dbReference type="AlphaFoldDB" id="A0A8H6YDC5"/>
<dbReference type="OrthoDB" id="3062963at2759"/>
<gene>
    <name evidence="2" type="ORF">MVEN_01028300</name>
</gene>
<feature type="compositionally biased region" description="Low complexity" evidence="1">
    <location>
        <begin position="82"/>
        <end position="92"/>
    </location>
</feature>
<evidence type="ECO:0000256" key="1">
    <source>
        <dbReference type="SAM" id="MobiDB-lite"/>
    </source>
</evidence>
<name>A0A8H6YDC5_9AGAR</name>
<feature type="region of interest" description="Disordered" evidence="1">
    <location>
        <begin position="48"/>
        <end position="97"/>
    </location>
</feature>
<organism evidence="2 3">
    <name type="scientific">Mycena venus</name>
    <dbReference type="NCBI Taxonomy" id="2733690"/>
    <lineage>
        <taxon>Eukaryota</taxon>
        <taxon>Fungi</taxon>
        <taxon>Dikarya</taxon>
        <taxon>Basidiomycota</taxon>
        <taxon>Agaricomycotina</taxon>
        <taxon>Agaricomycetes</taxon>
        <taxon>Agaricomycetidae</taxon>
        <taxon>Agaricales</taxon>
        <taxon>Marasmiineae</taxon>
        <taxon>Mycenaceae</taxon>
        <taxon>Mycena</taxon>
    </lineage>
</organism>
<protein>
    <submittedName>
        <fullName evidence="2">Uncharacterized protein</fullName>
    </submittedName>
</protein>
<dbReference type="Proteomes" id="UP000620124">
    <property type="component" value="Unassembled WGS sequence"/>
</dbReference>